<gene>
    <name evidence="1" type="ORF">LCGC14_0390260</name>
</gene>
<name>A0A0F9T5P4_9ZZZZ</name>
<organism evidence="1">
    <name type="scientific">marine sediment metagenome</name>
    <dbReference type="NCBI Taxonomy" id="412755"/>
    <lineage>
        <taxon>unclassified sequences</taxon>
        <taxon>metagenomes</taxon>
        <taxon>ecological metagenomes</taxon>
    </lineage>
</organism>
<dbReference type="EMBL" id="LAZR01000325">
    <property type="protein sequence ID" value="KKN74509.1"/>
    <property type="molecule type" value="Genomic_DNA"/>
</dbReference>
<reference evidence="1" key="1">
    <citation type="journal article" date="2015" name="Nature">
        <title>Complex archaea that bridge the gap between prokaryotes and eukaryotes.</title>
        <authorList>
            <person name="Spang A."/>
            <person name="Saw J.H."/>
            <person name="Jorgensen S.L."/>
            <person name="Zaremba-Niedzwiedzka K."/>
            <person name="Martijn J."/>
            <person name="Lind A.E."/>
            <person name="van Eijk R."/>
            <person name="Schleper C."/>
            <person name="Guy L."/>
            <person name="Ettema T.J."/>
        </authorList>
    </citation>
    <scope>NUCLEOTIDE SEQUENCE</scope>
</reference>
<dbReference type="AlphaFoldDB" id="A0A0F9T5P4"/>
<sequence length="109" mass="12518">MTIINGMGAFMAYSKEDWNAAMDSEVFREYLKAELQKEAMPKPEPQPIDKAQVLEEFVEFEKKVLSTPKMKMAFMALQQKFRTDPEYTAKVDPSFVEGVMLLNLSGEQE</sequence>
<accession>A0A0F9T5P4</accession>
<proteinExistence type="predicted"/>
<evidence type="ECO:0000313" key="1">
    <source>
        <dbReference type="EMBL" id="KKN74509.1"/>
    </source>
</evidence>
<comment type="caution">
    <text evidence="1">The sequence shown here is derived from an EMBL/GenBank/DDBJ whole genome shotgun (WGS) entry which is preliminary data.</text>
</comment>
<protein>
    <submittedName>
        <fullName evidence="1">Uncharacterized protein</fullName>
    </submittedName>
</protein>